<dbReference type="Proteomes" id="UP000644507">
    <property type="component" value="Unassembled WGS sequence"/>
</dbReference>
<reference evidence="5" key="2">
    <citation type="submission" date="2020-09" db="EMBL/GenBank/DDBJ databases">
        <authorList>
            <person name="Sun Q."/>
            <person name="Kim S."/>
        </authorList>
    </citation>
    <scope>NUCLEOTIDE SEQUENCE</scope>
    <source>
        <strain evidence="5">KCTC 12988</strain>
    </source>
</reference>
<evidence type="ECO:0000259" key="4">
    <source>
        <dbReference type="PROSITE" id="PS51819"/>
    </source>
</evidence>
<reference evidence="5" key="1">
    <citation type="journal article" date="2014" name="Int. J. Syst. Evol. Microbiol.">
        <title>Complete genome sequence of Corynebacterium casei LMG S-19264T (=DSM 44701T), isolated from a smear-ripened cheese.</title>
        <authorList>
            <consortium name="US DOE Joint Genome Institute (JGI-PGF)"/>
            <person name="Walter F."/>
            <person name="Albersmeier A."/>
            <person name="Kalinowski J."/>
            <person name="Ruckert C."/>
        </authorList>
    </citation>
    <scope>NUCLEOTIDE SEQUENCE</scope>
    <source>
        <strain evidence="5">KCTC 12988</strain>
    </source>
</reference>
<keyword evidence="6" id="KW-1185">Reference proteome</keyword>
<dbReference type="EMBL" id="BMXI01000015">
    <property type="protein sequence ID" value="GHC62367.1"/>
    <property type="molecule type" value="Genomic_DNA"/>
</dbReference>
<evidence type="ECO:0000313" key="5">
    <source>
        <dbReference type="EMBL" id="GHC62367.1"/>
    </source>
</evidence>
<feature type="domain" description="VOC" evidence="4">
    <location>
        <begin position="4"/>
        <end position="132"/>
    </location>
</feature>
<sequence>MFNHLDHVAILVKDTEEALTFYRDTLKLELLLSEELPEVGVRLTHLNAGNVKLQLVQPLSEDHPLQSQLAEKGEHIHHLCWGVDDTRAAMAKLADYQLAPKPNEPHPAPQNGEAAFIEPSQTRGVLWEMTARPTAPSEK</sequence>
<name>A0A918TT88_9BACT</name>
<dbReference type="InterPro" id="IPR017515">
    <property type="entry name" value="MeMalonyl-CoA_epimerase"/>
</dbReference>
<feature type="region of interest" description="Disordered" evidence="3">
    <location>
        <begin position="99"/>
        <end position="119"/>
    </location>
</feature>
<dbReference type="Pfam" id="PF13669">
    <property type="entry name" value="Glyoxalase_4"/>
    <property type="match status" value="1"/>
</dbReference>
<dbReference type="InterPro" id="IPR051785">
    <property type="entry name" value="MMCE/EMCE_epimerase"/>
</dbReference>
<accession>A0A918TT88</accession>
<comment type="caution">
    <text evidence="5">The sequence shown here is derived from an EMBL/GenBank/DDBJ whole genome shotgun (WGS) entry which is preliminary data.</text>
</comment>
<dbReference type="Gene3D" id="3.10.180.10">
    <property type="entry name" value="2,3-Dihydroxybiphenyl 1,2-Dioxygenase, domain 1"/>
    <property type="match status" value="1"/>
</dbReference>
<dbReference type="InterPro" id="IPR037523">
    <property type="entry name" value="VOC_core"/>
</dbReference>
<dbReference type="GO" id="GO:0046491">
    <property type="term" value="P:L-methylmalonyl-CoA metabolic process"/>
    <property type="evidence" value="ECO:0007669"/>
    <property type="project" value="TreeGrafter"/>
</dbReference>
<dbReference type="PROSITE" id="PS51819">
    <property type="entry name" value="VOC"/>
    <property type="match status" value="1"/>
</dbReference>
<dbReference type="PANTHER" id="PTHR43048">
    <property type="entry name" value="METHYLMALONYL-COA EPIMERASE"/>
    <property type="match status" value="1"/>
</dbReference>
<evidence type="ECO:0000256" key="2">
    <source>
        <dbReference type="ARBA" id="ARBA00022723"/>
    </source>
</evidence>
<dbReference type="SUPFAM" id="SSF54593">
    <property type="entry name" value="Glyoxalase/Bleomycin resistance protein/Dihydroxybiphenyl dioxygenase"/>
    <property type="match status" value="1"/>
</dbReference>
<protein>
    <submittedName>
        <fullName evidence="5">Methylmalonyl-CoA epimerase</fullName>
    </submittedName>
</protein>
<dbReference type="PANTHER" id="PTHR43048:SF3">
    <property type="entry name" value="METHYLMALONYL-COA EPIMERASE, MITOCHONDRIAL"/>
    <property type="match status" value="1"/>
</dbReference>
<evidence type="ECO:0000256" key="3">
    <source>
        <dbReference type="SAM" id="MobiDB-lite"/>
    </source>
</evidence>
<proteinExistence type="inferred from homology"/>
<gene>
    <name evidence="5" type="ORF">GCM10007100_32220</name>
</gene>
<dbReference type="CDD" id="cd07249">
    <property type="entry name" value="MMCE"/>
    <property type="match status" value="1"/>
</dbReference>
<dbReference type="GO" id="GO:0046872">
    <property type="term" value="F:metal ion binding"/>
    <property type="evidence" value="ECO:0007669"/>
    <property type="project" value="UniProtKB-KW"/>
</dbReference>
<comment type="similarity">
    <text evidence="1">Belongs to the methylmalonyl-CoA epimerase family.</text>
</comment>
<dbReference type="GO" id="GO:0004493">
    <property type="term" value="F:methylmalonyl-CoA epimerase activity"/>
    <property type="evidence" value="ECO:0007669"/>
    <property type="project" value="TreeGrafter"/>
</dbReference>
<organism evidence="5 6">
    <name type="scientific">Roseibacillus persicicus</name>
    <dbReference type="NCBI Taxonomy" id="454148"/>
    <lineage>
        <taxon>Bacteria</taxon>
        <taxon>Pseudomonadati</taxon>
        <taxon>Verrucomicrobiota</taxon>
        <taxon>Verrucomicrobiia</taxon>
        <taxon>Verrucomicrobiales</taxon>
        <taxon>Verrucomicrobiaceae</taxon>
        <taxon>Roseibacillus</taxon>
    </lineage>
</organism>
<evidence type="ECO:0000256" key="1">
    <source>
        <dbReference type="ARBA" id="ARBA00009308"/>
    </source>
</evidence>
<dbReference type="RefSeq" id="WP_189572191.1">
    <property type="nucleotide sequence ID" value="NZ_BMXI01000015.1"/>
</dbReference>
<dbReference type="InterPro" id="IPR029068">
    <property type="entry name" value="Glyas_Bleomycin-R_OHBP_Dase"/>
</dbReference>
<dbReference type="AlphaFoldDB" id="A0A918TT88"/>
<evidence type="ECO:0000313" key="6">
    <source>
        <dbReference type="Proteomes" id="UP000644507"/>
    </source>
</evidence>
<keyword evidence="2" id="KW-0479">Metal-binding</keyword>